<keyword evidence="4" id="KW-1185">Reference proteome</keyword>
<evidence type="ECO:0000313" key="4">
    <source>
        <dbReference type="Proteomes" id="UP000578531"/>
    </source>
</evidence>
<dbReference type="InterPro" id="IPR013094">
    <property type="entry name" value="AB_hydrolase_3"/>
</dbReference>
<reference evidence="3 4" key="1">
    <citation type="journal article" date="2020" name="Genomics">
        <title>Complete, high-quality genomes from long-read metagenomic sequencing of two wolf lichen thalli reveals enigmatic genome architecture.</title>
        <authorList>
            <person name="McKenzie S.K."/>
            <person name="Walston R.F."/>
            <person name="Allen J.L."/>
        </authorList>
    </citation>
    <scope>NUCLEOTIDE SEQUENCE [LARGE SCALE GENOMIC DNA]</scope>
    <source>
        <strain evidence="3">WasteWater2</strain>
    </source>
</reference>
<evidence type="ECO:0000313" key="3">
    <source>
        <dbReference type="EMBL" id="KAF6237685.1"/>
    </source>
</evidence>
<evidence type="ECO:0000256" key="1">
    <source>
        <dbReference type="ARBA" id="ARBA00022801"/>
    </source>
</evidence>
<dbReference type="OrthoDB" id="5354320at2759"/>
<name>A0A8H6L6P3_9LECA</name>
<dbReference type="Pfam" id="PF07859">
    <property type="entry name" value="Abhydrolase_3"/>
    <property type="match status" value="1"/>
</dbReference>
<proteinExistence type="predicted"/>
<dbReference type="PANTHER" id="PTHR48081">
    <property type="entry name" value="AB HYDROLASE SUPERFAMILY PROTEIN C4A8.06C"/>
    <property type="match status" value="1"/>
</dbReference>
<protein>
    <recommendedName>
        <fullName evidence="2">Alpha/beta hydrolase fold-3 domain-containing protein</fullName>
    </recommendedName>
</protein>
<evidence type="ECO:0000259" key="2">
    <source>
        <dbReference type="Pfam" id="PF07859"/>
    </source>
</evidence>
<dbReference type="PANTHER" id="PTHR48081:SF25">
    <property type="entry name" value="PUTATIVE (AFU_ORTHOLOGUE AFUA_3G11560)-RELATED"/>
    <property type="match status" value="1"/>
</dbReference>
<dbReference type="SUPFAM" id="SSF53474">
    <property type="entry name" value="alpha/beta-Hydrolases"/>
    <property type="match status" value="1"/>
</dbReference>
<accession>A0A8H6L6P3</accession>
<dbReference type="InterPro" id="IPR029058">
    <property type="entry name" value="AB_hydrolase_fold"/>
</dbReference>
<feature type="domain" description="Alpha/beta hydrolase fold-3" evidence="2">
    <location>
        <begin position="123"/>
        <end position="362"/>
    </location>
</feature>
<organism evidence="3 4">
    <name type="scientific">Letharia columbiana</name>
    <dbReference type="NCBI Taxonomy" id="112416"/>
    <lineage>
        <taxon>Eukaryota</taxon>
        <taxon>Fungi</taxon>
        <taxon>Dikarya</taxon>
        <taxon>Ascomycota</taxon>
        <taxon>Pezizomycotina</taxon>
        <taxon>Lecanoromycetes</taxon>
        <taxon>OSLEUM clade</taxon>
        <taxon>Lecanoromycetidae</taxon>
        <taxon>Lecanorales</taxon>
        <taxon>Lecanorineae</taxon>
        <taxon>Parmeliaceae</taxon>
        <taxon>Letharia</taxon>
    </lineage>
</organism>
<dbReference type="RefSeq" id="XP_037167003.1">
    <property type="nucleotide sequence ID" value="XM_037305810.1"/>
</dbReference>
<dbReference type="EMBL" id="JACCJC010000012">
    <property type="protein sequence ID" value="KAF6237685.1"/>
    <property type="molecule type" value="Genomic_DNA"/>
</dbReference>
<gene>
    <name evidence="3" type="ORF">HO173_003886</name>
</gene>
<dbReference type="Proteomes" id="UP000578531">
    <property type="component" value="Unassembled WGS sequence"/>
</dbReference>
<dbReference type="InterPro" id="IPR050300">
    <property type="entry name" value="GDXG_lipolytic_enzyme"/>
</dbReference>
<sequence>MSLSTVQKLMLISQKMRDANAQRSSNSTLSFLQKQSRHDAGLDGSAWVSRVSFLPPKETHVREALFEAIKALSDDSLPDLKRPDVSAVEAEWIGGRKYDDTNVVSEQDKYTAMMRDVQTPTTILYARGGAFYLFGPSRPRPTAFRLAELTKGRCITIDYRLAPQNPFPAALLDLSLSYLSLLYPPVGSFHEAVPASAVVLAGESAGVALCLSLIQTIMVLRKLQSRDNPIVQFHGRNVEIPMPAGVTGVSGGMDQALAVPSYAENAKFDWLADELPCTRPGYPTCEIWPSVPPRAHVYCDAALMHHPLVSPATAENWVGSPPMWLVSGQERLTDSVKVIAKTACEQKVCVWWEQYEGMPHTWPMILRDLPQTAVCFQHWARACHDFVTRDHRTLSSHGIFVTAEDLETRDVSVEDLTQLTAEEVRSLIKRKATDMRIWTGKDVKANI</sequence>
<keyword evidence="1" id="KW-0378">Hydrolase</keyword>
<comment type="caution">
    <text evidence="3">The sequence shown here is derived from an EMBL/GenBank/DDBJ whole genome shotgun (WGS) entry which is preliminary data.</text>
</comment>
<dbReference type="Gene3D" id="3.40.50.1820">
    <property type="entry name" value="alpha/beta hydrolase"/>
    <property type="match status" value="1"/>
</dbReference>
<dbReference type="GO" id="GO:0016787">
    <property type="term" value="F:hydrolase activity"/>
    <property type="evidence" value="ECO:0007669"/>
    <property type="project" value="UniProtKB-KW"/>
</dbReference>
<dbReference type="GeneID" id="59285551"/>
<dbReference type="AlphaFoldDB" id="A0A8H6L6P3"/>